<dbReference type="PANTHER" id="PTHR34685">
    <property type="entry name" value="RED CHLOROPHYLL CATABOLITE REDUCTASE, CHLOROPLASTIC"/>
    <property type="match status" value="1"/>
</dbReference>
<dbReference type="RefSeq" id="WP_183410720.1">
    <property type="nucleotide sequence ID" value="NZ_JACHWY010000002.1"/>
</dbReference>
<dbReference type="Gene3D" id="3.40.1500.20">
    <property type="match status" value="1"/>
</dbReference>
<dbReference type="PANTHER" id="PTHR34685:SF2">
    <property type="entry name" value="RED CHLOROPHYLL CATABOLITE REDUCTASE, CHLOROPLASTIC"/>
    <property type="match status" value="1"/>
</dbReference>
<sequence>MAHITKSIDELVAEQGGVDRQDTFDQLWAITTELFEKVKARFELTQDPCSVGDYSGKDGAQGFLSAWAGPEIDWLIYSWTGNPKASFTNMHLTINLGPQYDVPHFGFALGTTPDLFFYQDYMPRKDLWTNPEYADKYYNGEANDTYIEWERNERFQHFISRHMYTRVAQSPCSLAYGGAVCAEGIDDLRKVAHAQLDRWIAWVDAAELQPKETRAAQAERDLLIRQTITEGDPANIVVENLFGKELCDHLVAALWGRDRTLPRPE</sequence>
<dbReference type="EMBL" id="JACHWY010000002">
    <property type="protein sequence ID" value="MBB3047971.1"/>
    <property type="molecule type" value="Genomic_DNA"/>
</dbReference>
<evidence type="ECO:0008006" key="3">
    <source>
        <dbReference type="Google" id="ProtNLM"/>
    </source>
</evidence>
<accession>A0A7W4Z7J4</accession>
<keyword evidence="2" id="KW-1185">Reference proteome</keyword>
<comment type="caution">
    <text evidence="1">The sequence shown here is derived from an EMBL/GenBank/DDBJ whole genome shotgun (WGS) entry which is preliminary data.</text>
</comment>
<protein>
    <recommendedName>
        <fullName evidence="3">Red chlorophyll catabolite reductase (RCC reductase)</fullName>
    </recommendedName>
</protein>
<dbReference type="Proteomes" id="UP000537130">
    <property type="component" value="Unassembled WGS sequence"/>
</dbReference>
<evidence type="ECO:0000313" key="2">
    <source>
        <dbReference type="Proteomes" id="UP000537130"/>
    </source>
</evidence>
<organism evidence="1 2">
    <name type="scientific">Litorivivens lipolytica</name>
    <dbReference type="NCBI Taxonomy" id="1524264"/>
    <lineage>
        <taxon>Bacteria</taxon>
        <taxon>Pseudomonadati</taxon>
        <taxon>Pseudomonadota</taxon>
        <taxon>Gammaproteobacteria</taxon>
        <taxon>Litorivivens</taxon>
    </lineage>
</organism>
<evidence type="ECO:0000313" key="1">
    <source>
        <dbReference type="EMBL" id="MBB3047971.1"/>
    </source>
</evidence>
<dbReference type="Pfam" id="PF06405">
    <property type="entry name" value="RCC_reductase"/>
    <property type="match status" value="1"/>
</dbReference>
<name>A0A7W4Z7J4_9GAMM</name>
<dbReference type="AlphaFoldDB" id="A0A7W4Z7J4"/>
<dbReference type="InterPro" id="IPR009439">
    <property type="entry name" value="RCC_reductase"/>
</dbReference>
<reference evidence="1 2" key="1">
    <citation type="submission" date="2020-08" db="EMBL/GenBank/DDBJ databases">
        <title>Genomic Encyclopedia of Type Strains, Phase III (KMG-III): the genomes of soil and plant-associated and newly described type strains.</title>
        <authorList>
            <person name="Whitman W."/>
        </authorList>
    </citation>
    <scope>NUCLEOTIDE SEQUENCE [LARGE SCALE GENOMIC DNA]</scope>
    <source>
        <strain evidence="1 2">CECT 8654</strain>
    </source>
</reference>
<proteinExistence type="predicted"/>
<gene>
    <name evidence="1" type="ORF">FHR99_002237</name>
</gene>
<dbReference type="GO" id="GO:0051743">
    <property type="term" value="F:red chlorophyll catabolite reductase activity"/>
    <property type="evidence" value="ECO:0007669"/>
    <property type="project" value="InterPro"/>
</dbReference>